<dbReference type="WBParaSite" id="nRc.2.0.1.t05712-RA">
    <property type="protein sequence ID" value="nRc.2.0.1.t05712-RA"/>
    <property type="gene ID" value="nRc.2.0.1.g05712"/>
</dbReference>
<dbReference type="AlphaFoldDB" id="A0A915HVY4"/>
<dbReference type="InterPro" id="IPR051560">
    <property type="entry name" value="MAM_domain-containing"/>
</dbReference>
<feature type="domain" description="MAM" evidence="2">
    <location>
        <begin position="71"/>
        <end position="242"/>
    </location>
</feature>
<dbReference type="InterPro" id="IPR013320">
    <property type="entry name" value="ConA-like_dom_sf"/>
</dbReference>
<dbReference type="Pfam" id="PF00629">
    <property type="entry name" value="MAM"/>
    <property type="match status" value="1"/>
</dbReference>
<evidence type="ECO:0000256" key="1">
    <source>
        <dbReference type="SAM" id="SignalP"/>
    </source>
</evidence>
<accession>A0A915HVY4</accession>
<protein>
    <submittedName>
        <fullName evidence="4">MAM domain-containing protein</fullName>
    </submittedName>
</protein>
<organism evidence="3 4">
    <name type="scientific">Romanomermis culicivorax</name>
    <name type="common">Nematode worm</name>
    <dbReference type="NCBI Taxonomy" id="13658"/>
    <lineage>
        <taxon>Eukaryota</taxon>
        <taxon>Metazoa</taxon>
        <taxon>Ecdysozoa</taxon>
        <taxon>Nematoda</taxon>
        <taxon>Enoplea</taxon>
        <taxon>Dorylaimia</taxon>
        <taxon>Mermithida</taxon>
        <taxon>Mermithoidea</taxon>
        <taxon>Mermithidae</taxon>
        <taxon>Romanomermis</taxon>
    </lineage>
</organism>
<dbReference type="PANTHER" id="PTHR23282:SF101">
    <property type="entry name" value="MAM DOMAIN-CONTAINING PROTEIN"/>
    <property type="match status" value="1"/>
</dbReference>
<feature type="chain" id="PRO_5036834250" evidence="1">
    <location>
        <begin position="17"/>
        <end position="426"/>
    </location>
</feature>
<evidence type="ECO:0000313" key="4">
    <source>
        <dbReference type="WBParaSite" id="nRc.2.0.1.t05712-RA"/>
    </source>
</evidence>
<dbReference type="GO" id="GO:0016020">
    <property type="term" value="C:membrane"/>
    <property type="evidence" value="ECO:0007669"/>
    <property type="project" value="InterPro"/>
</dbReference>
<sequence length="426" mass="48740">MIILWILLLNLHICKCITVNPLAAYNEKILVLATVPAHHKQQHQNRQNLQSISNSGQKVREGPYVCHDSNLDCSFSTECRWRNGTDGVDDDSDWLIGDKFLFDNWHSIPRGRNGQGDLFTYTRGMFSLKHHADHRQDNTALLISDPINCQIGEGTLTFWYWKTAIHPTLLVCIRRPIQSLVGDNINCITSIKGYHGQEWIGETLKIPASTEPFQIIFEGKFLHTHDSIGLDDISYKATLCPCYSREFDLNMEDVMIFQEHYGREKFEERATDCDFDQGNLCAYDTQDNVNDSIVGISPGSTIKKWFLATKGQVGNSLTGVLKDSTGKTFFSPVDFGFLYADDTLRKQDTYLLKSKRFKVDSDANLTYFLYQAGVEGRFRLCLNDFNSCISEKLGKDIKTDARHWQKVSLKLSPETYQDRMHERCLS</sequence>
<keyword evidence="3" id="KW-1185">Reference proteome</keyword>
<feature type="signal peptide" evidence="1">
    <location>
        <begin position="1"/>
        <end position="16"/>
    </location>
</feature>
<dbReference type="InterPro" id="IPR000998">
    <property type="entry name" value="MAM_dom"/>
</dbReference>
<name>A0A915HVY4_ROMCU</name>
<dbReference type="Gene3D" id="2.60.120.200">
    <property type="match status" value="2"/>
</dbReference>
<reference evidence="4" key="1">
    <citation type="submission" date="2022-11" db="UniProtKB">
        <authorList>
            <consortium name="WormBaseParasite"/>
        </authorList>
    </citation>
    <scope>IDENTIFICATION</scope>
</reference>
<evidence type="ECO:0000259" key="2">
    <source>
        <dbReference type="PROSITE" id="PS50060"/>
    </source>
</evidence>
<dbReference type="PROSITE" id="PS50060">
    <property type="entry name" value="MAM_2"/>
    <property type="match status" value="1"/>
</dbReference>
<dbReference type="SMART" id="SM00137">
    <property type="entry name" value="MAM"/>
    <property type="match status" value="1"/>
</dbReference>
<dbReference type="OMA" id="YIQPFDI"/>
<dbReference type="Proteomes" id="UP000887565">
    <property type="component" value="Unplaced"/>
</dbReference>
<dbReference type="PANTHER" id="PTHR23282">
    <property type="entry name" value="APICAL ENDOSOMAL GLYCOPROTEIN PRECURSOR"/>
    <property type="match status" value="1"/>
</dbReference>
<dbReference type="SUPFAM" id="SSF49899">
    <property type="entry name" value="Concanavalin A-like lectins/glucanases"/>
    <property type="match status" value="1"/>
</dbReference>
<proteinExistence type="predicted"/>
<keyword evidence="1" id="KW-0732">Signal</keyword>
<evidence type="ECO:0000313" key="3">
    <source>
        <dbReference type="Proteomes" id="UP000887565"/>
    </source>
</evidence>